<dbReference type="Pfam" id="PF03544">
    <property type="entry name" value="TonB_C"/>
    <property type="match status" value="1"/>
</dbReference>
<dbReference type="Gene3D" id="3.30.1150.10">
    <property type="match status" value="1"/>
</dbReference>
<accession>A0ABS2CYM1</accession>
<evidence type="ECO:0000313" key="3">
    <source>
        <dbReference type="Proteomes" id="UP000759529"/>
    </source>
</evidence>
<comment type="caution">
    <text evidence="2">The sequence shown here is derived from an EMBL/GenBank/DDBJ whole genome shotgun (WGS) entry which is preliminary data.</text>
</comment>
<organism evidence="2 3">
    <name type="scientific">Flavobacterium macrobrachii</name>
    <dbReference type="NCBI Taxonomy" id="591204"/>
    <lineage>
        <taxon>Bacteria</taxon>
        <taxon>Pseudomonadati</taxon>
        <taxon>Bacteroidota</taxon>
        <taxon>Flavobacteriia</taxon>
        <taxon>Flavobacteriales</taxon>
        <taxon>Flavobacteriaceae</taxon>
        <taxon>Flavobacterium</taxon>
    </lineage>
</organism>
<proteinExistence type="predicted"/>
<evidence type="ECO:0000313" key="2">
    <source>
        <dbReference type="EMBL" id="MBM6500063.1"/>
    </source>
</evidence>
<dbReference type="SUPFAM" id="SSF74653">
    <property type="entry name" value="TolA/TonB C-terminal domain"/>
    <property type="match status" value="1"/>
</dbReference>
<reference evidence="2 3" key="1">
    <citation type="submission" date="2021-02" db="EMBL/GenBank/DDBJ databases">
        <authorList>
            <person name="Jung H.S."/>
            <person name="Chun B.H."/>
            <person name="Jeon C.O."/>
        </authorList>
    </citation>
    <scope>NUCLEOTIDE SEQUENCE [LARGE SCALE GENOMIC DNA]</scope>
    <source>
        <strain evidence="2 3">LMG 25203</strain>
    </source>
</reference>
<evidence type="ECO:0000259" key="1">
    <source>
        <dbReference type="Pfam" id="PF03544"/>
    </source>
</evidence>
<dbReference type="InterPro" id="IPR037682">
    <property type="entry name" value="TonB_C"/>
</dbReference>
<sequence length="131" mass="15190">MKNFILFFIGFIALNSFGQTKENNLVYNIDAVEIKPEFPGGNQKFYKYIAKNFNIPEEVTEKKEKQVIHVTFIIEKDGKLTDIKVIRDIGYGTKEKVEELLKNSPNWKPAELNGEKVRCHYFFPITINGTI</sequence>
<dbReference type="RefSeq" id="WP_187656945.1">
    <property type="nucleotide sequence ID" value="NZ_JACSOD020000496.1"/>
</dbReference>
<dbReference type="EMBL" id="JACSOD020000496">
    <property type="protein sequence ID" value="MBM6500063.1"/>
    <property type="molecule type" value="Genomic_DNA"/>
</dbReference>
<protein>
    <submittedName>
        <fullName evidence="2">Energy transducer TonB</fullName>
    </submittedName>
</protein>
<gene>
    <name evidence="2" type="ORF">H9X54_012235</name>
</gene>
<keyword evidence="3" id="KW-1185">Reference proteome</keyword>
<name>A0ABS2CYM1_9FLAO</name>
<feature type="domain" description="TonB C-terminal" evidence="1">
    <location>
        <begin position="56"/>
        <end position="125"/>
    </location>
</feature>
<dbReference type="Proteomes" id="UP000759529">
    <property type="component" value="Unassembled WGS sequence"/>
</dbReference>